<dbReference type="InterPro" id="IPR014942">
    <property type="entry name" value="AbiEii"/>
</dbReference>
<name>A0A501PQE0_9PROT</name>
<dbReference type="EMBL" id="VFIY01000004">
    <property type="protein sequence ID" value="TPD62740.1"/>
    <property type="molecule type" value="Genomic_DNA"/>
</dbReference>
<dbReference type="GO" id="GO:0016740">
    <property type="term" value="F:transferase activity"/>
    <property type="evidence" value="ECO:0007669"/>
    <property type="project" value="UniProtKB-KW"/>
</dbReference>
<evidence type="ECO:0000313" key="1">
    <source>
        <dbReference type="EMBL" id="TPD62740.1"/>
    </source>
</evidence>
<evidence type="ECO:0000313" key="2">
    <source>
        <dbReference type="Proteomes" id="UP000319148"/>
    </source>
</evidence>
<gene>
    <name evidence="1" type="ORF">FIV46_01290</name>
</gene>
<proteinExistence type="predicted"/>
<comment type="caution">
    <text evidence="1">The sequence shown here is derived from an EMBL/GenBank/DDBJ whole genome shotgun (WGS) entry which is preliminary data.</text>
</comment>
<dbReference type="Gene3D" id="3.10.450.620">
    <property type="entry name" value="JHP933, nucleotidyltransferase-like core domain"/>
    <property type="match status" value="1"/>
</dbReference>
<protein>
    <submittedName>
        <fullName evidence="1">Nucleotidyl transferase AbiEii/AbiGii toxin family protein</fullName>
    </submittedName>
</protein>
<keyword evidence="1" id="KW-0808">Transferase</keyword>
<reference evidence="2" key="1">
    <citation type="submission" date="2019-06" db="EMBL/GenBank/DDBJ databases">
        <title>The complete genome of Emcibacter congregatus ZYLT.</title>
        <authorList>
            <person name="Zhao Z."/>
        </authorList>
    </citation>
    <scope>NUCLEOTIDE SEQUENCE [LARGE SCALE GENOMIC DNA]</scope>
    <source>
        <strain evidence="2">MCCC 1A06723</strain>
    </source>
</reference>
<organism evidence="1 2">
    <name type="scientific">Emcibacter nanhaiensis</name>
    <dbReference type="NCBI Taxonomy" id="1505037"/>
    <lineage>
        <taxon>Bacteria</taxon>
        <taxon>Pseudomonadati</taxon>
        <taxon>Pseudomonadota</taxon>
        <taxon>Alphaproteobacteria</taxon>
        <taxon>Emcibacterales</taxon>
        <taxon>Emcibacteraceae</taxon>
        <taxon>Emcibacter</taxon>
    </lineage>
</organism>
<dbReference type="RefSeq" id="WP_139937990.1">
    <property type="nucleotide sequence ID" value="NZ_JBHSYP010000022.1"/>
</dbReference>
<dbReference type="Proteomes" id="UP000319148">
    <property type="component" value="Unassembled WGS sequence"/>
</dbReference>
<dbReference type="Pfam" id="PF08843">
    <property type="entry name" value="AbiEii"/>
    <property type="match status" value="1"/>
</dbReference>
<sequence>MPPDQFLHDHDQFDDLIRIVAEQRGIDPALAEKDYWIMHCLYGLQQLGMAFELKGGTSLSKGYGIIDRFSEDIDIRIEPPTDRDVKTRPNHKKPAHVKSRRQYYEWLAETVRIEGIEQVARDTEFDDERYYRSGGIRLYYPSVTSPLDDLKHGILLEVGFDDVTPNMPKDISSWAYDLAADKVEVTDNRARGVLCYHPGYTLIEKLQTISTKYRNQQESSRFPRNFMRHYYDVYALLQEPKVQDFIGTEAYHAHKAKRFRTADNPVIDENEAFLLSDPAIWQTYEQEYYKTPRLYYTEQPAFDAILSSIHEWADRL</sequence>
<accession>A0A501PQE0</accession>
<dbReference type="OrthoDB" id="9780929at2"/>
<dbReference type="AlphaFoldDB" id="A0A501PQE0"/>
<keyword evidence="2" id="KW-1185">Reference proteome</keyword>